<sequence>MGGIFQVEIPDLKVSEIIQKAVIEINKEGAEAAAATGVHIRRARAIEIVEEFNANHPFIYAILHCENAELSEKDTSILFYGSIMNPAESTNRGTGKDEL</sequence>
<organism evidence="3 4">
    <name type="scientific">Allacma fusca</name>
    <dbReference type="NCBI Taxonomy" id="39272"/>
    <lineage>
        <taxon>Eukaryota</taxon>
        <taxon>Metazoa</taxon>
        <taxon>Ecdysozoa</taxon>
        <taxon>Arthropoda</taxon>
        <taxon>Hexapoda</taxon>
        <taxon>Collembola</taxon>
        <taxon>Symphypleona</taxon>
        <taxon>Sminthuridae</taxon>
        <taxon>Allacma</taxon>
    </lineage>
</organism>
<dbReference type="InterPro" id="IPR023796">
    <property type="entry name" value="Serpin_dom"/>
</dbReference>
<evidence type="ECO:0000313" key="3">
    <source>
        <dbReference type="EMBL" id="CAG7726901.1"/>
    </source>
</evidence>
<dbReference type="PANTHER" id="PTHR11461">
    <property type="entry name" value="SERINE PROTEASE INHIBITOR, SERPIN"/>
    <property type="match status" value="1"/>
</dbReference>
<dbReference type="OrthoDB" id="671595at2759"/>
<dbReference type="InterPro" id="IPR023795">
    <property type="entry name" value="Serpin_CS"/>
</dbReference>
<evidence type="ECO:0000256" key="1">
    <source>
        <dbReference type="ARBA" id="ARBA00009500"/>
    </source>
</evidence>
<accession>A0A8J2K347</accession>
<dbReference type="InterPro" id="IPR000215">
    <property type="entry name" value="Serpin_fam"/>
</dbReference>
<evidence type="ECO:0000313" key="4">
    <source>
        <dbReference type="Proteomes" id="UP000708208"/>
    </source>
</evidence>
<dbReference type="Proteomes" id="UP000708208">
    <property type="component" value="Unassembled WGS sequence"/>
</dbReference>
<name>A0A8J2K347_9HEXA</name>
<proteinExistence type="inferred from homology"/>
<dbReference type="AlphaFoldDB" id="A0A8J2K347"/>
<evidence type="ECO:0000259" key="2">
    <source>
        <dbReference type="Pfam" id="PF00079"/>
    </source>
</evidence>
<dbReference type="PANTHER" id="PTHR11461:SF211">
    <property type="entry name" value="GH10112P-RELATED"/>
    <property type="match status" value="1"/>
</dbReference>
<dbReference type="GO" id="GO:0004867">
    <property type="term" value="F:serine-type endopeptidase inhibitor activity"/>
    <property type="evidence" value="ECO:0007669"/>
    <property type="project" value="InterPro"/>
</dbReference>
<dbReference type="PROSITE" id="PS00284">
    <property type="entry name" value="SERPIN"/>
    <property type="match status" value="1"/>
</dbReference>
<comment type="caution">
    <text evidence="3">The sequence shown here is derived from an EMBL/GenBank/DDBJ whole genome shotgun (WGS) entry which is preliminary data.</text>
</comment>
<dbReference type="Pfam" id="PF00079">
    <property type="entry name" value="Serpin"/>
    <property type="match status" value="1"/>
</dbReference>
<comment type="similarity">
    <text evidence="1">Belongs to the serpin family.</text>
</comment>
<protein>
    <recommendedName>
        <fullName evidence="2">Serpin domain-containing protein</fullName>
    </recommendedName>
</protein>
<dbReference type="GO" id="GO:0005615">
    <property type="term" value="C:extracellular space"/>
    <property type="evidence" value="ECO:0007669"/>
    <property type="project" value="InterPro"/>
</dbReference>
<gene>
    <name evidence="3" type="ORF">AFUS01_LOCUS15777</name>
</gene>
<feature type="domain" description="Serpin" evidence="2">
    <location>
        <begin position="10"/>
        <end position="86"/>
    </location>
</feature>
<keyword evidence="4" id="KW-1185">Reference proteome</keyword>
<dbReference type="EMBL" id="CAJVCH010141470">
    <property type="protein sequence ID" value="CAG7726901.1"/>
    <property type="molecule type" value="Genomic_DNA"/>
</dbReference>
<reference evidence="3" key="1">
    <citation type="submission" date="2021-06" db="EMBL/GenBank/DDBJ databases">
        <authorList>
            <person name="Hodson N. C."/>
            <person name="Mongue J. A."/>
            <person name="Jaron S. K."/>
        </authorList>
    </citation>
    <scope>NUCLEOTIDE SEQUENCE</scope>
</reference>